<protein>
    <recommendedName>
        <fullName evidence="1">SpoVR protein-like N-terminal domain-containing protein</fullName>
    </recommendedName>
</protein>
<evidence type="ECO:0000313" key="3">
    <source>
        <dbReference type="Proteomes" id="UP000242705"/>
    </source>
</evidence>
<sequence>MVHGTLDDWVKEMDELVRAHGLTPLPTEFHLVSDEDIYTLSSYFAPGRYRHWTHGERYWMAKQRDEQGLGRIYELVVNGDPALAYLLDKNADAYNVLVIGHVLGHTDFFARNQFLSAVRRPNIGMWFREHAEWLEDLHRQRSFSRVEKLIDAAHTLYQLVDPYYRAPDFVRIPDKDKSKGQQRSFDWVKELYEPKALDHDDDVSYVPAYKIWPYTQDVLALVADFGHLADEERMALRMLREEMLYFQPQARTKFMNEGWATFWHVRLTREFSQWDAQDHIEAMRMHALVTQSRNFFNPYYFGWTLWELINELHGLDTCFQIVAEQTDLQWINQWITPELVRLAQDKNLWPLERPIDAQDPNKGTEYYPVEDLMRDVQRVFLPDTPEIFVEQIDAQSHRLDLIYHGDKPLHKDYTQDVLNAIAYLWGGDVMLTSAHKIWYGNEADWRRRA</sequence>
<dbReference type="InterPro" id="IPR056174">
    <property type="entry name" value="SpoVR_N"/>
</dbReference>
<proteinExistence type="predicted"/>
<evidence type="ECO:0000259" key="1">
    <source>
        <dbReference type="Pfam" id="PF04293"/>
    </source>
</evidence>
<dbReference type="InterPro" id="IPR007390">
    <property type="entry name" value="Spore_V_R"/>
</dbReference>
<evidence type="ECO:0000313" key="2">
    <source>
        <dbReference type="EMBL" id="PSR28983.1"/>
    </source>
</evidence>
<accession>A0A1R0IWF1</accession>
<organism evidence="2 3">
    <name type="scientific">Sulfobacillus thermosulfidooxidans</name>
    <dbReference type="NCBI Taxonomy" id="28034"/>
    <lineage>
        <taxon>Bacteria</taxon>
        <taxon>Bacillati</taxon>
        <taxon>Bacillota</taxon>
        <taxon>Clostridia</taxon>
        <taxon>Eubacteriales</taxon>
        <taxon>Clostridiales Family XVII. Incertae Sedis</taxon>
        <taxon>Sulfobacillus</taxon>
    </lineage>
</organism>
<dbReference type="Proteomes" id="UP000242705">
    <property type="component" value="Unassembled WGS sequence"/>
</dbReference>
<dbReference type="EMBL" id="PXYX01000004">
    <property type="protein sequence ID" value="PSR28983.1"/>
    <property type="molecule type" value="Genomic_DNA"/>
</dbReference>
<dbReference type="RefSeq" id="WP_076006359.1">
    <property type="nucleotide sequence ID" value="NZ_MDZD01000003.1"/>
</dbReference>
<gene>
    <name evidence="2" type="ORF">C7B47_03265</name>
</gene>
<feature type="domain" description="SpoVR protein-like N-terminal" evidence="1">
    <location>
        <begin position="5"/>
        <end position="341"/>
    </location>
</feature>
<name>A0A1R0IWF1_SULTH</name>
<dbReference type="AlphaFoldDB" id="A0A1R0IWF1"/>
<dbReference type="PANTHER" id="PTHR30029">
    <property type="entry name" value="STAGE V SPORULATION PROTEIN R"/>
    <property type="match status" value="1"/>
</dbReference>
<dbReference type="Pfam" id="PF04293">
    <property type="entry name" value="SpoVR"/>
    <property type="match status" value="1"/>
</dbReference>
<dbReference type="PANTHER" id="PTHR30029:SF2">
    <property type="entry name" value="STAGE V SPORULATION PROTEIN R"/>
    <property type="match status" value="1"/>
</dbReference>
<comment type="caution">
    <text evidence="2">The sequence shown here is derived from an EMBL/GenBank/DDBJ whole genome shotgun (WGS) entry which is preliminary data.</text>
</comment>
<reference evidence="2 3" key="1">
    <citation type="journal article" date="2014" name="BMC Genomics">
        <title>Comparison of environmental and isolate Sulfobacillus genomes reveals diverse carbon, sulfur, nitrogen, and hydrogen metabolisms.</title>
        <authorList>
            <person name="Justice N.B."/>
            <person name="Norman A."/>
            <person name="Brown C.T."/>
            <person name="Singh A."/>
            <person name="Thomas B.C."/>
            <person name="Banfield J.F."/>
        </authorList>
    </citation>
    <scope>NUCLEOTIDE SEQUENCE [LARGE SCALE GENOMIC DNA]</scope>
    <source>
        <strain evidence="2">AMDSBA5</strain>
    </source>
</reference>